<dbReference type="PANTHER" id="PTHR30007">
    <property type="entry name" value="PHP DOMAIN PROTEIN"/>
    <property type="match status" value="1"/>
</dbReference>
<keyword evidence="3" id="KW-1185">Reference proteome</keyword>
<evidence type="ECO:0000259" key="1">
    <source>
        <dbReference type="Pfam" id="PF13340"/>
    </source>
</evidence>
<reference evidence="2 3" key="1">
    <citation type="submission" date="2016-10" db="EMBL/GenBank/DDBJ databases">
        <authorList>
            <person name="de Groot N.N."/>
        </authorList>
    </citation>
    <scope>NUCLEOTIDE SEQUENCE [LARGE SCALE GENOMIC DNA]</scope>
    <source>
        <strain evidence="2 3">DSM 23413</strain>
    </source>
</reference>
<evidence type="ECO:0000313" key="3">
    <source>
        <dbReference type="Proteomes" id="UP000236742"/>
    </source>
</evidence>
<organism evidence="2 3">
    <name type="scientific">Jhaorihella thermophila</name>
    <dbReference type="NCBI Taxonomy" id="488547"/>
    <lineage>
        <taxon>Bacteria</taxon>
        <taxon>Pseudomonadati</taxon>
        <taxon>Pseudomonadota</taxon>
        <taxon>Alphaproteobacteria</taxon>
        <taxon>Rhodobacterales</taxon>
        <taxon>Paracoccaceae</taxon>
        <taxon>Jhaorihella</taxon>
    </lineage>
</organism>
<dbReference type="EMBL" id="FNVD01000018">
    <property type="protein sequence ID" value="SEG22966.1"/>
    <property type="molecule type" value="Genomic_DNA"/>
</dbReference>
<dbReference type="Pfam" id="PF13340">
    <property type="entry name" value="DUF4096"/>
    <property type="match status" value="1"/>
</dbReference>
<accession>A0A1H5YHU3</accession>
<dbReference type="AlphaFoldDB" id="A0A1H5YHU3"/>
<gene>
    <name evidence="2" type="ORF">SAMN05421751_1188</name>
</gene>
<proteinExistence type="predicted"/>
<dbReference type="InterPro" id="IPR025161">
    <property type="entry name" value="IS402-like_dom"/>
</dbReference>
<feature type="domain" description="Insertion element IS402-like" evidence="1">
    <location>
        <begin position="11"/>
        <end position="53"/>
    </location>
</feature>
<name>A0A1H5YHU3_9RHOB</name>
<dbReference type="Proteomes" id="UP000236742">
    <property type="component" value="Unassembled WGS sequence"/>
</dbReference>
<dbReference type="PANTHER" id="PTHR30007:SF0">
    <property type="entry name" value="TRANSPOSASE"/>
    <property type="match status" value="1"/>
</dbReference>
<sequence length="53" mass="6060">MSCRRDYPTDLTDDQWAAIAPMIPDARPRSRPRKADKREIVDAILYLLRAGCA</sequence>
<dbReference type="RefSeq" id="WP_380219095.1">
    <property type="nucleotide sequence ID" value="NZ_JBHSVS010000029.1"/>
</dbReference>
<evidence type="ECO:0000313" key="2">
    <source>
        <dbReference type="EMBL" id="SEG22966.1"/>
    </source>
</evidence>
<protein>
    <submittedName>
        <fullName evidence="2">Putative transposase</fullName>
    </submittedName>
</protein>